<name>A0AA91TMY6_9BACT</name>
<organism evidence="1 2">
    <name type="scientific">Segatella copri</name>
    <dbReference type="NCBI Taxonomy" id="165179"/>
    <lineage>
        <taxon>Bacteria</taxon>
        <taxon>Pseudomonadati</taxon>
        <taxon>Bacteroidota</taxon>
        <taxon>Bacteroidia</taxon>
        <taxon>Bacteroidales</taxon>
        <taxon>Prevotellaceae</taxon>
        <taxon>Segatella</taxon>
    </lineage>
</organism>
<sequence length="60" mass="6839">MLCKGKEIFLSGKEKSHLFIIIAAFFFFYGKNKSKTKNILYICSRNQNIGNKKSNKSSSS</sequence>
<dbReference type="AlphaFoldDB" id="A0AA91TMY6"/>
<dbReference type="EMBL" id="NMPZ01000001">
    <property type="protein sequence ID" value="OXL45516.1"/>
    <property type="molecule type" value="Genomic_DNA"/>
</dbReference>
<comment type="caution">
    <text evidence="1">The sequence shown here is derived from an EMBL/GenBank/DDBJ whole genome shotgun (WGS) entry which is preliminary data.</text>
</comment>
<gene>
    <name evidence="1" type="ORF">CFT61_02000</name>
</gene>
<proteinExistence type="predicted"/>
<evidence type="ECO:0000313" key="2">
    <source>
        <dbReference type="Proteomes" id="UP000215155"/>
    </source>
</evidence>
<protein>
    <submittedName>
        <fullName evidence="1">Uncharacterized protein</fullName>
    </submittedName>
</protein>
<dbReference type="Proteomes" id="UP000215155">
    <property type="component" value="Unassembled WGS sequence"/>
</dbReference>
<evidence type="ECO:0000313" key="1">
    <source>
        <dbReference type="EMBL" id="OXL45516.1"/>
    </source>
</evidence>
<reference evidence="1 2" key="1">
    <citation type="submission" date="2017-07" db="EMBL/GenBank/DDBJ databases">
        <title>Draft genome sequence of Prevotella copri isolated from the gut of healthy adult Indian.</title>
        <authorList>
            <person name="Das B."/>
            <person name="Bag S."/>
            <person name="Ghosh T.S."/>
        </authorList>
    </citation>
    <scope>NUCLEOTIDE SEQUENCE [LARGE SCALE GENOMIC DNA]</scope>
    <source>
        <strain evidence="1 2">Indica</strain>
    </source>
</reference>
<accession>A0AA91TMY6</accession>